<evidence type="ECO:0000256" key="1">
    <source>
        <dbReference type="SAM" id="Phobius"/>
    </source>
</evidence>
<evidence type="ECO:0000313" key="2">
    <source>
        <dbReference type="EMBL" id="SDN58245.1"/>
    </source>
</evidence>
<feature type="transmembrane region" description="Helical" evidence="1">
    <location>
        <begin position="30"/>
        <end position="50"/>
    </location>
</feature>
<keyword evidence="1" id="KW-0812">Transmembrane</keyword>
<organism evidence="2 3">
    <name type="scientific">Nocardioides szechwanensis</name>
    <dbReference type="NCBI Taxonomy" id="1005944"/>
    <lineage>
        <taxon>Bacteria</taxon>
        <taxon>Bacillati</taxon>
        <taxon>Actinomycetota</taxon>
        <taxon>Actinomycetes</taxon>
        <taxon>Propionibacteriales</taxon>
        <taxon>Nocardioidaceae</taxon>
        <taxon>Nocardioides</taxon>
    </lineage>
</organism>
<reference evidence="2 3" key="1">
    <citation type="submission" date="2016-10" db="EMBL/GenBank/DDBJ databases">
        <authorList>
            <person name="de Groot N.N."/>
        </authorList>
    </citation>
    <scope>NUCLEOTIDE SEQUENCE [LARGE SCALE GENOMIC DNA]</scope>
    <source>
        <strain evidence="2 3">CGMCC 1.11147</strain>
    </source>
</reference>
<gene>
    <name evidence="2" type="ORF">SAMN05192576_2450</name>
</gene>
<protein>
    <submittedName>
        <fullName evidence="2">Uncharacterized protein</fullName>
    </submittedName>
</protein>
<proteinExistence type="predicted"/>
<name>A0A1H0CK80_9ACTN</name>
<feature type="transmembrane region" description="Helical" evidence="1">
    <location>
        <begin position="84"/>
        <end position="104"/>
    </location>
</feature>
<dbReference type="STRING" id="1005944.SAMN05192576_2450"/>
<evidence type="ECO:0000313" key="3">
    <source>
        <dbReference type="Proteomes" id="UP000199004"/>
    </source>
</evidence>
<feature type="transmembrane region" description="Helical" evidence="1">
    <location>
        <begin position="62"/>
        <end position="78"/>
    </location>
</feature>
<dbReference type="EMBL" id="FNIC01000003">
    <property type="protein sequence ID" value="SDN58245.1"/>
    <property type="molecule type" value="Genomic_DNA"/>
</dbReference>
<accession>A0A1H0CK80</accession>
<dbReference type="AlphaFoldDB" id="A0A1H0CK80"/>
<keyword evidence="1" id="KW-1133">Transmembrane helix</keyword>
<sequence>MVVGLALVGATAGALRGCEAVQNTSTCGSAGFPLLVVIVVLMIVLGSVLLRMFEVPDPGSTSFLAVGLVSVVALLFFIEVIDAWWMIIAIPAVSVLAYLLSHWVTTTFIEPVE</sequence>
<keyword evidence="1" id="KW-0472">Membrane</keyword>
<keyword evidence="3" id="KW-1185">Reference proteome</keyword>
<dbReference type="Proteomes" id="UP000199004">
    <property type="component" value="Unassembled WGS sequence"/>
</dbReference>